<dbReference type="SUPFAM" id="SSF54001">
    <property type="entry name" value="Cysteine proteinases"/>
    <property type="match status" value="1"/>
</dbReference>
<organism evidence="3 4">
    <name type="scientific">Roseburia intestinalis</name>
    <dbReference type="NCBI Taxonomy" id="166486"/>
    <lineage>
        <taxon>Bacteria</taxon>
        <taxon>Bacillati</taxon>
        <taxon>Bacillota</taxon>
        <taxon>Clostridia</taxon>
        <taxon>Lachnospirales</taxon>
        <taxon>Lachnospiraceae</taxon>
        <taxon>Roseburia</taxon>
    </lineage>
</organism>
<protein>
    <recommendedName>
        <fullName evidence="2">Fibronectin type-III domain-containing protein</fullName>
    </recommendedName>
</protein>
<comment type="caution">
    <text evidence="3">The sequence shown here is derived from an EMBL/GenBank/DDBJ whole genome shotgun (WGS) entry which is preliminary data.</text>
</comment>
<accession>A0A415TUG3</accession>
<dbReference type="EMBL" id="QRQN01000010">
    <property type="protein sequence ID" value="RHN08112.1"/>
    <property type="molecule type" value="Genomic_DNA"/>
</dbReference>
<dbReference type="SUPFAM" id="SSF49373">
    <property type="entry name" value="Invasin/intimin cell-adhesion fragments"/>
    <property type="match status" value="1"/>
</dbReference>
<name>A0A415TUG3_9FIRM</name>
<dbReference type="InterPro" id="IPR007921">
    <property type="entry name" value="CHAP_dom"/>
</dbReference>
<dbReference type="InterPro" id="IPR003343">
    <property type="entry name" value="Big_2"/>
</dbReference>
<dbReference type="Gene3D" id="2.60.40.10">
    <property type="entry name" value="Immunoglobulins"/>
    <property type="match status" value="1"/>
</dbReference>
<evidence type="ECO:0000256" key="1">
    <source>
        <dbReference type="SAM" id="Phobius"/>
    </source>
</evidence>
<evidence type="ECO:0000313" key="4">
    <source>
        <dbReference type="Proteomes" id="UP000283586"/>
    </source>
</evidence>
<evidence type="ECO:0000259" key="2">
    <source>
        <dbReference type="PROSITE" id="PS50853"/>
    </source>
</evidence>
<dbReference type="AlphaFoldDB" id="A0A415TUG3"/>
<dbReference type="SMART" id="SM00060">
    <property type="entry name" value="FN3"/>
    <property type="match status" value="2"/>
</dbReference>
<dbReference type="InterPro" id="IPR038765">
    <property type="entry name" value="Papain-like_cys_pep_sf"/>
</dbReference>
<dbReference type="SMART" id="SM00635">
    <property type="entry name" value="BID_2"/>
    <property type="match status" value="1"/>
</dbReference>
<feature type="transmembrane region" description="Helical" evidence="1">
    <location>
        <begin position="12"/>
        <end position="32"/>
    </location>
</feature>
<keyword evidence="1" id="KW-1133">Transmembrane helix</keyword>
<dbReference type="Pfam" id="PF05257">
    <property type="entry name" value="CHAP"/>
    <property type="match status" value="1"/>
</dbReference>
<dbReference type="InterPro" id="IPR008964">
    <property type="entry name" value="Invasin/intimin_cell_adhesion"/>
</dbReference>
<keyword evidence="1" id="KW-0812">Transmembrane</keyword>
<feature type="domain" description="Fibronectin type-III" evidence="2">
    <location>
        <begin position="555"/>
        <end position="656"/>
    </location>
</feature>
<dbReference type="Proteomes" id="UP000283586">
    <property type="component" value="Unassembled WGS sequence"/>
</dbReference>
<dbReference type="Pfam" id="PF02368">
    <property type="entry name" value="Big_2"/>
    <property type="match status" value="1"/>
</dbReference>
<dbReference type="InterPro" id="IPR036116">
    <property type="entry name" value="FN3_sf"/>
</dbReference>
<dbReference type="InterPro" id="IPR013783">
    <property type="entry name" value="Ig-like_fold"/>
</dbReference>
<gene>
    <name evidence="3" type="ORF">DWZ31_09575</name>
</gene>
<proteinExistence type="predicted"/>
<keyword evidence="1" id="KW-0472">Membrane</keyword>
<reference evidence="3 4" key="1">
    <citation type="submission" date="2018-08" db="EMBL/GenBank/DDBJ databases">
        <title>A genome reference for cultivated species of the human gut microbiota.</title>
        <authorList>
            <person name="Zou Y."/>
            <person name="Xue W."/>
            <person name="Luo G."/>
        </authorList>
    </citation>
    <scope>NUCLEOTIDE SEQUENCE [LARGE SCALE GENOMIC DNA]</scope>
    <source>
        <strain evidence="3 4">AF31-21AC</strain>
    </source>
</reference>
<sequence length="656" mass="70156">MNGVRGHVAMKHIFQRIGTAILAFILVVGIILEPGTTLRVSAASSSGIKNNGTGGIYIDINSAPYTTFQNYSWGEYAYTSSGCAWFASARVNQLTGKGNVIRAGTNWWNGGNGREGFSTGQTPSAPAIICWSGHVAILEKIEGNTAYISEGGTGYSDSAHGYCGIFTTSVSSIASRNTGFLGYVYLGSTNPGSLSIAARSNYYTDEDVTVSWNTPANTASYGFTLRYNPKSGDDLIDHYVTGNSYNIGKLGTGNYRLWMKPYSANGTGGKAVYVDFSVTNRPVTYVTGITLNQSSLSLKVGQTATLTASVQPGNATNKNVTWTSSDSGVVSVSNGTVKAVSAGSATVTAKAADGSGKTASCRVTVTKTHTHQYTAIVTKAATCTEEGIKTYTCSCGSKYTEKIAKTAHKAVKDAAIAPTCTSAGRTEGSHCLVCGTVITATKTIPAKGHTFTLTVTVKATTKKDGSIKRTCGVCGTTEKTTIYRPSQISLAKKSFTYNGKEQKPSVVLWDRNGNQIGMANYTVAYGNNRNVGKAKITVTLSGNYAGTLTKTFNICPDKTQITRLTRKSKGFQVKWKKQTNQTSGYEIQYSDNSKFSKNRTKTVGISKRSANSKDVKQLKAKKKYYVRVRTYKKVKINGKSTKIYSGWSKVKTVVTK</sequence>
<dbReference type="PROSITE" id="PS50853">
    <property type="entry name" value="FN3"/>
    <property type="match status" value="1"/>
</dbReference>
<dbReference type="InterPro" id="IPR003961">
    <property type="entry name" value="FN3_dom"/>
</dbReference>
<dbReference type="Gene3D" id="3.90.1720.10">
    <property type="entry name" value="endopeptidase domain like (from Nostoc punctiforme)"/>
    <property type="match status" value="1"/>
</dbReference>
<dbReference type="SUPFAM" id="SSF49265">
    <property type="entry name" value="Fibronectin type III"/>
    <property type="match status" value="1"/>
</dbReference>
<dbReference type="Gene3D" id="2.60.40.1080">
    <property type="match status" value="1"/>
</dbReference>
<evidence type="ECO:0000313" key="3">
    <source>
        <dbReference type="EMBL" id="RHN08112.1"/>
    </source>
</evidence>
<dbReference type="Pfam" id="PF00041">
    <property type="entry name" value="fn3"/>
    <property type="match status" value="1"/>
</dbReference>